<dbReference type="GO" id="GO:0005789">
    <property type="term" value="C:endoplasmic reticulum membrane"/>
    <property type="evidence" value="ECO:0007669"/>
    <property type="project" value="UniProtKB-SubCell"/>
</dbReference>
<dbReference type="Proteomes" id="UP001165065">
    <property type="component" value="Unassembled WGS sequence"/>
</dbReference>
<evidence type="ECO:0000256" key="9">
    <source>
        <dbReference type="ARBA" id="ARBA00023136"/>
    </source>
</evidence>
<dbReference type="InterPro" id="IPR013766">
    <property type="entry name" value="Thioredoxin_domain"/>
</dbReference>
<keyword evidence="3" id="KW-0597">Phosphoprotein</keyword>
<keyword evidence="11" id="KW-0676">Redox-active center</keyword>
<evidence type="ECO:0000313" key="15">
    <source>
        <dbReference type="EMBL" id="GMI41570.1"/>
    </source>
</evidence>
<evidence type="ECO:0000313" key="16">
    <source>
        <dbReference type="Proteomes" id="UP001165065"/>
    </source>
</evidence>
<organism evidence="15 16">
    <name type="scientific">Triparma columacea</name>
    <dbReference type="NCBI Taxonomy" id="722753"/>
    <lineage>
        <taxon>Eukaryota</taxon>
        <taxon>Sar</taxon>
        <taxon>Stramenopiles</taxon>
        <taxon>Ochrophyta</taxon>
        <taxon>Bolidophyceae</taxon>
        <taxon>Parmales</taxon>
        <taxon>Triparmaceae</taxon>
        <taxon>Triparma</taxon>
    </lineage>
</organism>
<evidence type="ECO:0000256" key="7">
    <source>
        <dbReference type="ARBA" id="ARBA00022982"/>
    </source>
</evidence>
<dbReference type="AlphaFoldDB" id="A0A9W7L939"/>
<keyword evidence="6" id="KW-0256">Endoplasmic reticulum</keyword>
<keyword evidence="9 12" id="KW-0472">Membrane</keyword>
<feature type="transmembrane region" description="Helical" evidence="12">
    <location>
        <begin position="166"/>
        <end position="194"/>
    </location>
</feature>
<evidence type="ECO:0000256" key="3">
    <source>
        <dbReference type="ARBA" id="ARBA00022553"/>
    </source>
</evidence>
<evidence type="ECO:0000256" key="13">
    <source>
        <dbReference type="SAM" id="SignalP"/>
    </source>
</evidence>
<dbReference type="GO" id="GO:0015036">
    <property type="term" value="F:disulfide oxidoreductase activity"/>
    <property type="evidence" value="ECO:0007669"/>
    <property type="project" value="TreeGrafter"/>
</dbReference>
<feature type="domain" description="Thioredoxin" evidence="14">
    <location>
        <begin position="11"/>
        <end position="124"/>
    </location>
</feature>
<keyword evidence="5 13" id="KW-0732">Signal</keyword>
<dbReference type="SUPFAM" id="SSF52833">
    <property type="entry name" value="Thioredoxin-like"/>
    <property type="match status" value="1"/>
</dbReference>
<dbReference type="PROSITE" id="PS00194">
    <property type="entry name" value="THIOREDOXIN_1"/>
    <property type="match status" value="1"/>
</dbReference>
<dbReference type="Gene3D" id="3.40.30.10">
    <property type="entry name" value="Glutaredoxin"/>
    <property type="match status" value="1"/>
</dbReference>
<dbReference type="InterPro" id="IPR036249">
    <property type="entry name" value="Thioredoxin-like_sf"/>
</dbReference>
<gene>
    <name evidence="15" type="ORF">TrCOL_g6516</name>
</gene>
<evidence type="ECO:0000256" key="6">
    <source>
        <dbReference type="ARBA" id="ARBA00022824"/>
    </source>
</evidence>
<comment type="subcellular location">
    <subcellularLocation>
        <location evidence="1">Endoplasmic reticulum membrane</location>
        <topology evidence="1">Single-pass type I membrane protein</topology>
    </subcellularLocation>
</comment>
<dbReference type="PANTHER" id="PTHR46107:SF3">
    <property type="entry name" value="THIOREDOXIN DOMAIN-CONTAINING PROTEIN"/>
    <property type="match status" value="1"/>
</dbReference>
<evidence type="ECO:0000256" key="4">
    <source>
        <dbReference type="ARBA" id="ARBA00022692"/>
    </source>
</evidence>
<evidence type="ECO:0000256" key="1">
    <source>
        <dbReference type="ARBA" id="ARBA00004115"/>
    </source>
</evidence>
<keyword evidence="2" id="KW-0813">Transport</keyword>
<dbReference type="Pfam" id="PF00085">
    <property type="entry name" value="Thioredoxin"/>
    <property type="match status" value="1"/>
</dbReference>
<evidence type="ECO:0000259" key="14">
    <source>
        <dbReference type="PROSITE" id="PS51352"/>
    </source>
</evidence>
<evidence type="ECO:0000256" key="10">
    <source>
        <dbReference type="ARBA" id="ARBA00023157"/>
    </source>
</evidence>
<reference evidence="16" key="1">
    <citation type="journal article" date="2023" name="Commun. Biol.">
        <title>Genome analysis of Parmales, the sister group of diatoms, reveals the evolutionary specialization of diatoms from phago-mixotrophs to photoautotrophs.</title>
        <authorList>
            <person name="Ban H."/>
            <person name="Sato S."/>
            <person name="Yoshikawa S."/>
            <person name="Yamada K."/>
            <person name="Nakamura Y."/>
            <person name="Ichinomiya M."/>
            <person name="Sato N."/>
            <person name="Blanc-Mathieu R."/>
            <person name="Endo H."/>
            <person name="Kuwata A."/>
            <person name="Ogata H."/>
        </authorList>
    </citation>
    <scope>NUCLEOTIDE SEQUENCE [LARGE SCALE GENOMIC DNA]</scope>
</reference>
<dbReference type="OrthoDB" id="427280at2759"/>
<protein>
    <recommendedName>
        <fullName evidence="14">Thioredoxin domain-containing protein</fullName>
    </recommendedName>
</protein>
<dbReference type="PANTHER" id="PTHR46107">
    <property type="entry name" value="DUMPY: SHORTER THAN WILD-TYPE"/>
    <property type="match status" value="1"/>
</dbReference>
<dbReference type="InterPro" id="IPR052454">
    <property type="entry name" value="TMX_domain-containing"/>
</dbReference>
<name>A0A9W7L939_9STRA</name>
<keyword evidence="8 12" id="KW-1133">Transmembrane helix</keyword>
<sequence length="206" mass="23031">MRSVILLLLIIPIYVLCSVTELTSINWSTEVQGDYLIKFYAPWCGHCRRMEPMYNELCSPTQKHLTSTKCGKVDGTSERGLSAVFDITGFPSMFYVSPDNKSVYKYKGRRSVEALKEYVGVGGGWEEDEPMSFWTGPYGIVGRGKWALLVVGAEVYKVYEYLEPTLGMWGAGVVVGGGGILGMSLVIVGCMVWTQNRIMEQHNKRD</sequence>
<evidence type="ECO:0000256" key="2">
    <source>
        <dbReference type="ARBA" id="ARBA00022448"/>
    </source>
</evidence>
<feature type="signal peptide" evidence="13">
    <location>
        <begin position="1"/>
        <end position="17"/>
    </location>
</feature>
<keyword evidence="16" id="KW-1185">Reference proteome</keyword>
<dbReference type="PROSITE" id="PS51352">
    <property type="entry name" value="THIOREDOXIN_2"/>
    <property type="match status" value="1"/>
</dbReference>
<comment type="caution">
    <text evidence="15">The sequence shown here is derived from an EMBL/GenBank/DDBJ whole genome shotgun (WGS) entry which is preliminary data.</text>
</comment>
<accession>A0A9W7L939</accession>
<keyword evidence="7" id="KW-0249">Electron transport</keyword>
<keyword evidence="10" id="KW-1015">Disulfide bond</keyword>
<evidence type="ECO:0000256" key="8">
    <source>
        <dbReference type="ARBA" id="ARBA00022989"/>
    </source>
</evidence>
<evidence type="ECO:0000256" key="5">
    <source>
        <dbReference type="ARBA" id="ARBA00022729"/>
    </source>
</evidence>
<dbReference type="EMBL" id="BRYA01000153">
    <property type="protein sequence ID" value="GMI41570.1"/>
    <property type="molecule type" value="Genomic_DNA"/>
</dbReference>
<proteinExistence type="predicted"/>
<dbReference type="InterPro" id="IPR017937">
    <property type="entry name" value="Thioredoxin_CS"/>
</dbReference>
<keyword evidence="4 12" id="KW-0812">Transmembrane</keyword>
<evidence type="ECO:0000256" key="12">
    <source>
        <dbReference type="SAM" id="Phobius"/>
    </source>
</evidence>
<feature type="chain" id="PRO_5040991003" description="Thioredoxin domain-containing protein" evidence="13">
    <location>
        <begin position="18"/>
        <end position="206"/>
    </location>
</feature>
<evidence type="ECO:0000256" key="11">
    <source>
        <dbReference type="ARBA" id="ARBA00023284"/>
    </source>
</evidence>